<organism evidence="5 6">
    <name type="scientific">Theobroma cacao</name>
    <name type="common">Cacao</name>
    <name type="synonym">Cocoa</name>
    <dbReference type="NCBI Taxonomy" id="3641"/>
    <lineage>
        <taxon>Eukaryota</taxon>
        <taxon>Viridiplantae</taxon>
        <taxon>Streptophyta</taxon>
        <taxon>Embryophyta</taxon>
        <taxon>Tracheophyta</taxon>
        <taxon>Spermatophyta</taxon>
        <taxon>Magnoliopsida</taxon>
        <taxon>eudicotyledons</taxon>
        <taxon>Gunneridae</taxon>
        <taxon>Pentapetalae</taxon>
        <taxon>rosids</taxon>
        <taxon>malvids</taxon>
        <taxon>Malvales</taxon>
        <taxon>Malvaceae</taxon>
        <taxon>Byttnerioideae</taxon>
        <taxon>Theobroma</taxon>
    </lineage>
</organism>
<dbReference type="HOGENOM" id="CLU_019628_1_1_1"/>
<keyword evidence="6" id="KW-1185">Reference proteome</keyword>
<dbReference type="GO" id="GO:0008757">
    <property type="term" value="F:S-adenosylmethionine-dependent methyltransferase activity"/>
    <property type="evidence" value="ECO:0000318"/>
    <property type="project" value="GO_Central"/>
</dbReference>
<keyword evidence="2" id="KW-0808">Transferase</keyword>
<dbReference type="Pfam" id="PF03492">
    <property type="entry name" value="Methyltransf_7"/>
    <property type="match status" value="1"/>
</dbReference>
<name>A0A061EHB9_THECC</name>
<dbReference type="OMA" id="CFRTEVF"/>
<dbReference type="GO" id="GO:0046872">
    <property type="term" value="F:metal ion binding"/>
    <property type="evidence" value="ECO:0007669"/>
    <property type="project" value="UniProtKB-KW"/>
</dbReference>
<evidence type="ECO:0000313" key="6">
    <source>
        <dbReference type="Proteomes" id="UP000026915"/>
    </source>
</evidence>
<dbReference type="InParanoid" id="A0A061EHB9"/>
<dbReference type="PANTHER" id="PTHR31009">
    <property type="entry name" value="S-ADENOSYL-L-METHIONINE:CARBOXYL METHYLTRANSFERASE FAMILY PROTEIN"/>
    <property type="match status" value="1"/>
</dbReference>
<sequence length="376" mass="41432">MKCISVKMEVANEQTKTVSRSFTMKGGDGPLSYARNSSLQKGVVDATKEMIIQAIANTLDIDKLCSESSKTFQIADFGCSIGPNTFYAMQNIIESVEQKCHAKHGSSASIDLEFQVFFNDHTSNDFNTLFSSLPPSLPYFAAGVPGSFYGRLFPKSSIQIGHSSSALQWLSKVPEEVVDSSSPAWNKGSIYCTGTEKEVAKAFAAQFENDMETFLNARAEELASGGLMVLVMGGIPDGISLCQTSIGKFYDFFGSCLLNLAKKGLVTEEKVKSFNLPLYFPSTKELKAIIGRNGDFSIERSDEIIEKLKHVHALPDAQIYISQIRAGMEGLIKHHFGKEIAEEFFQSYAAKHVETGFVFTDNACDNTLIFMILRRK</sequence>
<dbReference type="InterPro" id="IPR029063">
    <property type="entry name" value="SAM-dependent_MTases_sf"/>
</dbReference>
<dbReference type="EMBL" id="CM001882">
    <property type="protein sequence ID" value="EOY04053.1"/>
    <property type="molecule type" value="Genomic_DNA"/>
</dbReference>
<evidence type="ECO:0000313" key="5">
    <source>
        <dbReference type="EMBL" id="EOY04053.1"/>
    </source>
</evidence>
<keyword evidence="4" id="KW-0460">Magnesium</keyword>
<evidence type="ECO:0000256" key="4">
    <source>
        <dbReference type="ARBA" id="ARBA00022842"/>
    </source>
</evidence>
<dbReference type="Gene3D" id="3.40.50.150">
    <property type="entry name" value="Vaccinia Virus protein VP39"/>
    <property type="match status" value="1"/>
</dbReference>
<dbReference type="GO" id="GO:0032259">
    <property type="term" value="P:methylation"/>
    <property type="evidence" value="ECO:0000318"/>
    <property type="project" value="GO_Central"/>
</dbReference>
<evidence type="ECO:0000256" key="3">
    <source>
        <dbReference type="ARBA" id="ARBA00022723"/>
    </source>
</evidence>
<keyword evidence="3" id="KW-0479">Metal-binding</keyword>
<keyword evidence="1 5" id="KW-0489">Methyltransferase</keyword>
<dbReference type="eggNOG" id="ENOG502QUIN">
    <property type="taxonomic scope" value="Eukaryota"/>
</dbReference>
<dbReference type="Gramene" id="EOY04053">
    <property type="protein sequence ID" value="EOY04053"/>
    <property type="gene ID" value="TCM_019314"/>
</dbReference>
<reference evidence="5 6" key="1">
    <citation type="journal article" date="2013" name="Genome Biol.">
        <title>The genome sequence of the most widely cultivated cacao type and its use to identify candidate genes regulating pod color.</title>
        <authorList>
            <person name="Motamayor J.C."/>
            <person name="Mockaitis K."/>
            <person name="Schmutz J."/>
            <person name="Haiminen N."/>
            <person name="Iii D.L."/>
            <person name="Cornejo O."/>
            <person name="Findley S.D."/>
            <person name="Zheng P."/>
            <person name="Utro F."/>
            <person name="Royaert S."/>
            <person name="Saski C."/>
            <person name="Jenkins J."/>
            <person name="Podicheti R."/>
            <person name="Zhao M."/>
            <person name="Scheffler B.E."/>
            <person name="Stack J.C."/>
            <person name="Feltus F.A."/>
            <person name="Mustiga G.M."/>
            <person name="Amores F."/>
            <person name="Phillips W."/>
            <person name="Marelli J.P."/>
            <person name="May G.D."/>
            <person name="Shapiro H."/>
            <person name="Ma J."/>
            <person name="Bustamante C.D."/>
            <person name="Schnell R.J."/>
            <person name="Main D."/>
            <person name="Gilbert D."/>
            <person name="Parida L."/>
            <person name="Kuhn D.N."/>
        </authorList>
    </citation>
    <scope>NUCLEOTIDE SEQUENCE [LARGE SCALE GENOMIC DNA]</scope>
    <source>
        <strain evidence="6">cv. Matina 1-6</strain>
    </source>
</reference>
<gene>
    <name evidence="5" type="ORF">TCM_019314</name>
</gene>
<dbReference type="Gene3D" id="1.10.1200.270">
    <property type="entry name" value="Methyltransferase, alpha-helical capping domain"/>
    <property type="match status" value="1"/>
</dbReference>
<evidence type="ECO:0000256" key="1">
    <source>
        <dbReference type="ARBA" id="ARBA00022603"/>
    </source>
</evidence>
<dbReference type="SUPFAM" id="SSF53335">
    <property type="entry name" value="S-adenosyl-L-methionine-dependent methyltransferases"/>
    <property type="match status" value="1"/>
</dbReference>
<proteinExistence type="predicted"/>
<dbReference type="AlphaFoldDB" id="A0A061EHB9"/>
<protein>
    <submittedName>
        <fullName evidence="5">S-adenosyl-L-methionine-dependent methyltransferases superfamily protein, putative</fullName>
    </submittedName>
</protein>
<dbReference type="InterPro" id="IPR005299">
    <property type="entry name" value="MeTrfase_7"/>
</dbReference>
<evidence type="ECO:0000256" key="2">
    <source>
        <dbReference type="ARBA" id="ARBA00022679"/>
    </source>
</evidence>
<dbReference type="Proteomes" id="UP000026915">
    <property type="component" value="Chromosome 4"/>
</dbReference>
<accession>A0A061EHB9</accession>
<dbReference type="InterPro" id="IPR042086">
    <property type="entry name" value="MeTrfase_capping"/>
</dbReference>